<dbReference type="AlphaFoldDB" id="S5SU34"/>
<accession>S5SU34</accession>
<gene>
    <name evidence="1" type="ORF">B841_05370</name>
</gene>
<dbReference type="EMBL" id="CP003924">
    <property type="protein sequence ID" value="AGS34547.1"/>
    <property type="molecule type" value="Genomic_DNA"/>
</dbReference>
<sequence>MARHTTDADSTRLDDSVLDALGSDPKTIEDNAGPAARVFIQALDRAVALQTGVIVKYVARLRRKNPDASPAQIQDKLDAHFRRLATGSGASVGATAAIPGIGLLTGTAAIGAESLLFLDAAAFYTLASAHLRGVDVTDPQRRRALILVALLGSQGSAIVDTVVGDLSSASAARAAKVPATSWIGRLSPVKLGGINSRLLKAALKRFGKRLTRGWVGKIMPLGIGAVIGTVANRKLAKDVIANTALSFGPAPRDFTVELDALPQPTKEEAAVIDELDD</sequence>
<organism evidence="1 2">
    <name type="scientific">Corynebacterium maris DSM 45190</name>
    <dbReference type="NCBI Taxonomy" id="1224163"/>
    <lineage>
        <taxon>Bacteria</taxon>
        <taxon>Bacillati</taxon>
        <taxon>Actinomycetota</taxon>
        <taxon>Actinomycetes</taxon>
        <taxon>Mycobacteriales</taxon>
        <taxon>Corynebacteriaceae</taxon>
        <taxon>Corynebacterium</taxon>
    </lineage>
</organism>
<evidence type="ECO:0000313" key="2">
    <source>
        <dbReference type="Proteomes" id="UP000015388"/>
    </source>
</evidence>
<dbReference type="eggNOG" id="COG1540">
    <property type="taxonomic scope" value="Bacteria"/>
</dbReference>
<dbReference type="RefSeq" id="WP_020934480.1">
    <property type="nucleotide sequence ID" value="NC_021915.1"/>
</dbReference>
<dbReference type="PATRIC" id="fig|1224163.3.peg.1076"/>
<reference evidence="1 2" key="1">
    <citation type="submission" date="2012-11" db="EMBL/GenBank/DDBJ databases">
        <title>The complete genome sequence of Corynebacterium maris Coryn-1 (=DSM 45190).</title>
        <authorList>
            <person name="Schaffert L."/>
            <person name="Albersmeier A."/>
            <person name="Kalinowski J."/>
            <person name="Ruckert C."/>
        </authorList>
    </citation>
    <scope>NUCLEOTIDE SEQUENCE [LARGE SCALE GENOMIC DNA]</scope>
    <source>
        <strain evidence="2">Coryn-1</strain>
    </source>
</reference>
<keyword evidence="2" id="KW-1185">Reference proteome</keyword>
<dbReference type="HOGENOM" id="CLU_058821_1_0_11"/>
<protein>
    <recommendedName>
        <fullName evidence="3">EcsC family protein</fullName>
    </recommendedName>
</protein>
<dbReference type="KEGG" id="cmd:B841_05370"/>
<name>S5SU34_9CORY</name>
<dbReference type="STRING" id="1224163.B841_05370"/>
<evidence type="ECO:0000313" key="1">
    <source>
        <dbReference type="EMBL" id="AGS34547.1"/>
    </source>
</evidence>
<dbReference type="Proteomes" id="UP000015388">
    <property type="component" value="Chromosome"/>
</dbReference>
<proteinExistence type="predicted"/>
<evidence type="ECO:0008006" key="3">
    <source>
        <dbReference type="Google" id="ProtNLM"/>
    </source>
</evidence>